<dbReference type="Gene3D" id="3.40.50.1110">
    <property type="entry name" value="SGNH hydrolase"/>
    <property type="match status" value="1"/>
</dbReference>
<dbReference type="InterPro" id="IPR036514">
    <property type="entry name" value="SGNH_hydro_sf"/>
</dbReference>
<feature type="signal peptide" evidence="1">
    <location>
        <begin position="1"/>
        <end position="26"/>
    </location>
</feature>
<dbReference type="PANTHER" id="PTHR34407">
    <property type="entry name" value="EXPRESSED PROTEIN"/>
    <property type="match status" value="1"/>
</dbReference>
<keyword evidence="1" id="KW-0732">Signal</keyword>
<dbReference type="InterPro" id="IPR013830">
    <property type="entry name" value="SGNH_hydro"/>
</dbReference>
<dbReference type="EMBL" id="CP138858">
    <property type="protein sequence ID" value="WPJ96102.1"/>
    <property type="molecule type" value="Genomic_DNA"/>
</dbReference>
<dbReference type="PANTHER" id="PTHR34407:SF1">
    <property type="entry name" value="SGNH HYDROLASE-TYPE ESTERASE DOMAIN-CONTAINING PROTEIN"/>
    <property type="match status" value="1"/>
</dbReference>
<feature type="domain" description="SGNH hydrolase-type esterase" evidence="2">
    <location>
        <begin position="64"/>
        <end position="202"/>
    </location>
</feature>
<organism evidence="3 4">
    <name type="scientific">Coraliomargarita algicola</name>
    <dbReference type="NCBI Taxonomy" id="3092156"/>
    <lineage>
        <taxon>Bacteria</taxon>
        <taxon>Pseudomonadati</taxon>
        <taxon>Verrucomicrobiota</taxon>
        <taxon>Opitutia</taxon>
        <taxon>Puniceicoccales</taxon>
        <taxon>Coraliomargaritaceae</taxon>
        <taxon>Coraliomargarita</taxon>
    </lineage>
</organism>
<reference evidence="3 4" key="1">
    <citation type="submission" date="2023-11" db="EMBL/GenBank/DDBJ databases">
        <title>Coraliomargarita sp. nov., isolated from marine algae.</title>
        <authorList>
            <person name="Lee J.K."/>
            <person name="Baek J.H."/>
            <person name="Kim J.M."/>
            <person name="Choi D.G."/>
            <person name="Jeon C.O."/>
        </authorList>
    </citation>
    <scope>NUCLEOTIDE SEQUENCE [LARGE SCALE GENOMIC DNA]</scope>
    <source>
        <strain evidence="3 4">J2-16</strain>
    </source>
</reference>
<evidence type="ECO:0000313" key="3">
    <source>
        <dbReference type="EMBL" id="WPJ96102.1"/>
    </source>
</evidence>
<accession>A0ABZ0RKP6</accession>
<keyword evidence="4" id="KW-1185">Reference proteome</keyword>
<dbReference type="SUPFAM" id="SSF52266">
    <property type="entry name" value="SGNH hydrolase"/>
    <property type="match status" value="1"/>
</dbReference>
<name>A0ABZ0RKP6_9BACT</name>
<dbReference type="Gene3D" id="2.60.120.260">
    <property type="entry name" value="Galactose-binding domain-like"/>
    <property type="match status" value="1"/>
</dbReference>
<dbReference type="RefSeq" id="WP_319832966.1">
    <property type="nucleotide sequence ID" value="NZ_CP138858.1"/>
</dbReference>
<protein>
    <recommendedName>
        <fullName evidence="2">SGNH hydrolase-type esterase domain-containing protein</fullName>
    </recommendedName>
</protein>
<feature type="chain" id="PRO_5047510639" description="SGNH hydrolase-type esterase domain-containing protein" evidence="1">
    <location>
        <begin position="27"/>
        <end position="446"/>
    </location>
</feature>
<evidence type="ECO:0000313" key="4">
    <source>
        <dbReference type="Proteomes" id="UP001324993"/>
    </source>
</evidence>
<gene>
    <name evidence="3" type="ORF">SH580_00115</name>
</gene>
<sequence>MSLTSIRKTACLLTLLTLGSVTGFSADENEAYPIREPEEFVQRDGLPNFFHKIEQQKPITIAYLGGSITAQKGWRVLSQTWLEDSFPDSSFTGVHAAIGGTGSELGVFRVEADALASKPDLLFVEFAVNDYRANPDDILRAMEGIVRKTWHRLPETDICFVYTLTSRESKEVANGKAKLSTSAMEIVADHYGIPSIHLGLKAAQMEKAGTLVMKTNAPMTRVSGDELNEAAALAKDESGRIIFSKDGIHPYPETGHVLYTEALIRSMTQIQDIAEEAPHQLASPIRKDNWENAKQIALNTHMLSGPVELLSPSDNAVAKRFKSRMSPLFMLTPGAQLQFKFKGTKVRIYDLLGPDGAMLEITIDGQLTKKPRMDGYCTYHRLSTLDIGKDLKDSVHEISIRVLDETFNKKQKLFERNRHDFEQSPLKYADYRWYAGALLIEGELVQ</sequence>
<dbReference type="Pfam" id="PF13472">
    <property type="entry name" value="Lipase_GDSL_2"/>
    <property type="match status" value="1"/>
</dbReference>
<dbReference type="Proteomes" id="UP001324993">
    <property type="component" value="Chromosome"/>
</dbReference>
<proteinExistence type="predicted"/>
<evidence type="ECO:0000259" key="2">
    <source>
        <dbReference type="Pfam" id="PF13472"/>
    </source>
</evidence>
<evidence type="ECO:0000256" key="1">
    <source>
        <dbReference type="SAM" id="SignalP"/>
    </source>
</evidence>